<dbReference type="Proteomes" id="UP001519306">
    <property type="component" value="Unassembled WGS sequence"/>
</dbReference>
<reference evidence="12 13" key="1">
    <citation type="submission" date="2021-03" db="EMBL/GenBank/DDBJ databases">
        <title>Genomic Encyclopedia of Type Strains, Phase IV (KMG-IV): sequencing the most valuable type-strain genomes for metagenomic binning, comparative biology and taxonomic classification.</title>
        <authorList>
            <person name="Goeker M."/>
        </authorList>
    </citation>
    <scope>NUCLEOTIDE SEQUENCE [LARGE SCALE GENOMIC DNA]</scope>
    <source>
        <strain evidence="12 13">DSM 27563</strain>
    </source>
</reference>
<accession>A0ABS4KDI3</accession>
<dbReference type="CDD" id="cd04590">
    <property type="entry name" value="CBS_pair_CorC_HlyC_assoc"/>
    <property type="match status" value="1"/>
</dbReference>
<evidence type="ECO:0000256" key="9">
    <source>
        <dbReference type="PROSITE-ProRule" id="PRU00703"/>
    </source>
</evidence>
<name>A0ABS4KDI3_9FIRM</name>
<dbReference type="Pfam" id="PF03471">
    <property type="entry name" value="CorC_HlyC"/>
    <property type="match status" value="1"/>
</dbReference>
<dbReference type="InterPro" id="IPR005170">
    <property type="entry name" value="Transptr-assoc_dom"/>
</dbReference>
<evidence type="ECO:0000256" key="1">
    <source>
        <dbReference type="ARBA" id="ARBA00004651"/>
    </source>
</evidence>
<dbReference type="SMART" id="SM01091">
    <property type="entry name" value="CorC_HlyC"/>
    <property type="match status" value="1"/>
</dbReference>
<keyword evidence="5" id="KW-0677">Repeat</keyword>
<comment type="caution">
    <text evidence="12">The sequence shown here is derived from an EMBL/GenBank/DDBJ whole genome shotgun (WGS) entry which is preliminary data.</text>
</comment>
<gene>
    <name evidence="12" type="ORF">J2Z71_000856</name>
</gene>
<dbReference type="PROSITE" id="PS51371">
    <property type="entry name" value="CBS"/>
    <property type="match status" value="1"/>
</dbReference>
<keyword evidence="8 10" id="KW-0472">Membrane</keyword>
<dbReference type="InterPro" id="IPR000644">
    <property type="entry name" value="CBS_dom"/>
</dbReference>
<dbReference type="Gene3D" id="3.30.465.10">
    <property type="match status" value="1"/>
</dbReference>
<evidence type="ECO:0000256" key="4">
    <source>
        <dbReference type="ARBA" id="ARBA00022692"/>
    </source>
</evidence>
<dbReference type="Pfam" id="PF00571">
    <property type="entry name" value="CBS"/>
    <property type="match status" value="2"/>
</dbReference>
<keyword evidence="6 10" id="KW-1133">Transmembrane helix</keyword>
<feature type="transmembrane region" description="Helical" evidence="10">
    <location>
        <begin position="130"/>
        <end position="155"/>
    </location>
</feature>
<evidence type="ECO:0000256" key="10">
    <source>
        <dbReference type="SAM" id="Phobius"/>
    </source>
</evidence>
<evidence type="ECO:0000259" key="11">
    <source>
        <dbReference type="PROSITE" id="PS51371"/>
    </source>
</evidence>
<evidence type="ECO:0000313" key="13">
    <source>
        <dbReference type="Proteomes" id="UP001519306"/>
    </source>
</evidence>
<keyword evidence="3" id="KW-1003">Cell membrane</keyword>
<sequence>MEINNYIFLGLSLIFLYFSYEFTLMENVFLSLTSGKIKTLEDEDASNINLIKKIVLDERILSVALIGDYFSNCLSCILFSIFFYNTNGIPGLIISCLVSVIIIIVFGETVPKRIGQHKWQKYANKKAKTIYNLSVFFKPVIFITEFLSSVFIRIIGGSDVLNKPSITEDDLIDAVSLGIEEGIINRDESLIIENVIDFRDSYAKDIMTPRTDIIAINVDTPYDEIVKIIKEESFSRMPVYDEDLDDILGILNVKDLISIPKDESLRNHIDLLKTPFFTFEYKLIGQLFNEMRHKRISVAIVSDEYGGTEGMITTEDLIEKIVGSIADEYDEDEDEDIMKISSHEYLIDGSMNLDELNHVLNLELESSETDSIAGFIIENIDRFPEEDEDIIIENLHFHIEKASKNRIDKLILKL</sequence>
<proteinExistence type="inferred from homology"/>
<dbReference type="InterPro" id="IPR036318">
    <property type="entry name" value="FAD-bd_PCMH-like_sf"/>
</dbReference>
<keyword evidence="13" id="KW-1185">Reference proteome</keyword>
<dbReference type="Pfam" id="PF01595">
    <property type="entry name" value="CNNM"/>
    <property type="match status" value="1"/>
</dbReference>
<organism evidence="12 13">
    <name type="scientific">Peptoniphilus stercorisuis</name>
    <dbReference type="NCBI Taxonomy" id="1436965"/>
    <lineage>
        <taxon>Bacteria</taxon>
        <taxon>Bacillati</taxon>
        <taxon>Bacillota</taxon>
        <taxon>Tissierellia</taxon>
        <taxon>Tissierellales</taxon>
        <taxon>Peptoniphilaceae</taxon>
        <taxon>Peptoniphilus</taxon>
    </lineage>
</organism>
<evidence type="ECO:0000256" key="7">
    <source>
        <dbReference type="ARBA" id="ARBA00023122"/>
    </source>
</evidence>
<feature type="transmembrane region" description="Helical" evidence="10">
    <location>
        <begin position="89"/>
        <end position="110"/>
    </location>
</feature>
<protein>
    <submittedName>
        <fullName evidence="12">Hemolysin</fullName>
    </submittedName>
</protein>
<dbReference type="SUPFAM" id="SSF54631">
    <property type="entry name" value="CBS-domain pair"/>
    <property type="match status" value="1"/>
</dbReference>
<keyword evidence="4 10" id="KW-0812">Transmembrane</keyword>
<comment type="subcellular location">
    <subcellularLocation>
        <location evidence="1">Cell membrane</location>
        <topology evidence="1">Multi-pass membrane protein</topology>
    </subcellularLocation>
</comment>
<dbReference type="InterPro" id="IPR044751">
    <property type="entry name" value="Ion_transp-like_CBS"/>
</dbReference>
<evidence type="ECO:0000256" key="2">
    <source>
        <dbReference type="ARBA" id="ARBA00006337"/>
    </source>
</evidence>
<feature type="transmembrane region" description="Helical" evidence="10">
    <location>
        <begin position="6"/>
        <end position="30"/>
    </location>
</feature>
<dbReference type="PANTHER" id="PTHR22777">
    <property type="entry name" value="HEMOLYSIN-RELATED"/>
    <property type="match status" value="1"/>
</dbReference>
<dbReference type="RefSeq" id="WP_210060612.1">
    <property type="nucleotide sequence ID" value="NZ_JAGGLJ010000006.1"/>
</dbReference>
<dbReference type="PANTHER" id="PTHR22777:SF32">
    <property type="entry name" value="UPF0053 INNER MEMBRANE PROTEIN YFJD"/>
    <property type="match status" value="1"/>
</dbReference>
<dbReference type="InterPro" id="IPR016169">
    <property type="entry name" value="FAD-bd_PCMH_sub2"/>
</dbReference>
<evidence type="ECO:0000256" key="5">
    <source>
        <dbReference type="ARBA" id="ARBA00022737"/>
    </source>
</evidence>
<comment type="similarity">
    <text evidence="2">Belongs to the UPF0053 family.</text>
</comment>
<feature type="domain" description="CBS" evidence="11">
    <location>
        <begin position="207"/>
        <end position="271"/>
    </location>
</feature>
<evidence type="ECO:0000256" key="8">
    <source>
        <dbReference type="ARBA" id="ARBA00023136"/>
    </source>
</evidence>
<dbReference type="Gene3D" id="3.10.580.10">
    <property type="entry name" value="CBS-domain"/>
    <property type="match status" value="1"/>
</dbReference>
<dbReference type="EMBL" id="JAGGLJ010000006">
    <property type="protein sequence ID" value="MBP2025326.1"/>
    <property type="molecule type" value="Genomic_DNA"/>
</dbReference>
<evidence type="ECO:0000256" key="3">
    <source>
        <dbReference type="ARBA" id="ARBA00022475"/>
    </source>
</evidence>
<evidence type="ECO:0000256" key="6">
    <source>
        <dbReference type="ARBA" id="ARBA00022989"/>
    </source>
</evidence>
<dbReference type="SUPFAM" id="SSF56176">
    <property type="entry name" value="FAD-binding/transporter-associated domain-like"/>
    <property type="match status" value="1"/>
</dbReference>
<dbReference type="InterPro" id="IPR046342">
    <property type="entry name" value="CBS_dom_sf"/>
</dbReference>
<evidence type="ECO:0000313" key="12">
    <source>
        <dbReference type="EMBL" id="MBP2025326.1"/>
    </source>
</evidence>
<keyword evidence="7 9" id="KW-0129">CBS domain</keyword>
<dbReference type="InterPro" id="IPR002550">
    <property type="entry name" value="CNNM"/>
</dbReference>